<dbReference type="EMBL" id="JASKHM010000007">
    <property type="protein sequence ID" value="MEQ4483388.1"/>
    <property type="molecule type" value="Genomic_DNA"/>
</dbReference>
<dbReference type="EC" id="2.3.1.-" evidence="2"/>
<sequence length="91" mass="10413">MIEIKEDANGFFVGEPQQRDAEIHYVRNGSDKIILDHTFVSDRLRGEGVGQALVKRVVDLAREKGLKIIPTCPFANSQFRRHPEWHDVLNS</sequence>
<evidence type="ECO:0000259" key="1">
    <source>
        <dbReference type="PROSITE" id="PS51729"/>
    </source>
</evidence>
<accession>A0ABV1KTG8</accession>
<dbReference type="PROSITE" id="PS51729">
    <property type="entry name" value="GNAT_YJDJ"/>
    <property type="match status" value="1"/>
</dbReference>
<name>A0ABV1KTG8_9BACL</name>
<evidence type="ECO:0000313" key="2">
    <source>
        <dbReference type="EMBL" id="MEQ4483388.1"/>
    </source>
</evidence>
<evidence type="ECO:0000313" key="3">
    <source>
        <dbReference type="Proteomes" id="UP001493487"/>
    </source>
</evidence>
<feature type="domain" description="N-acetyltransferase" evidence="1">
    <location>
        <begin position="3"/>
        <end position="90"/>
    </location>
</feature>
<organism evidence="2 3">
    <name type="scientific">Cohnella silvisoli</name>
    <dbReference type="NCBI Taxonomy" id="2873699"/>
    <lineage>
        <taxon>Bacteria</taxon>
        <taxon>Bacillati</taxon>
        <taxon>Bacillota</taxon>
        <taxon>Bacilli</taxon>
        <taxon>Bacillales</taxon>
        <taxon>Paenibacillaceae</taxon>
        <taxon>Cohnella</taxon>
    </lineage>
</organism>
<comment type="caution">
    <text evidence="2">The sequence shown here is derived from an EMBL/GenBank/DDBJ whole genome shotgun (WGS) entry which is preliminary data.</text>
</comment>
<dbReference type="CDD" id="cd04301">
    <property type="entry name" value="NAT_SF"/>
    <property type="match status" value="1"/>
</dbReference>
<reference evidence="2 3" key="1">
    <citation type="journal article" date="2023" name="Genome Announc.">
        <title>Pan-Genome Analyses of the Genus Cohnella and Proposal of the Novel Species Cohnella silvisoli sp. nov., Isolated from Forest Soil.</title>
        <authorList>
            <person name="Wang C."/>
            <person name="Mao L."/>
            <person name="Bao G."/>
            <person name="Zhu H."/>
        </authorList>
    </citation>
    <scope>NUCLEOTIDE SEQUENCE [LARGE SCALE GENOMIC DNA]</scope>
    <source>
        <strain evidence="2 3">NL03-T5-1</strain>
    </source>
</reference>
<gene>
    <name evidence="2" type="ORF">QJS35_13400</name>
</gene>
<keyword evidence="3" id="KW-1185">Reference proteome</keyword>
<protein>
    <submittedName>
        <fullName evidence="2">GNAT family N-acetyltransferase</fullName>
        <ecNumber evidence="2">2.3.1.-</ecNumber>
    </submittedName>
</protein>
<dbReference type="RefSeq" id="WP_232185875.1">
    <property type="nucleotide sequence ID" value="NZ_JAIOAP010000006.1"/>
</dbReference>
<dbReference type="InterPro" id="IPR045057">
    <property type="entry name" value="Gcn5-rel_NAT"/>
</dbReference>
<dbReference type="Gene3D" id="3.40.630.30">
    <property type="match status" value="1"/>
</dbReference>
<dbReference type="InterPro" id="IPR031165">
    <property type="entry name" value="GNAT_YJDJ"/>
</dbReference>
<dbReference type="PANTHER" id="PTHR31435">
    <property type="entry name" value="PROTEIN NATD1"/>
    <property type="match status" value="1"/>
</dbReference>
<dbReference type="Pfam" id="PF14542">
    <property type="entry name" value="Acetyltransf_CG"/>
    <property type="match status" value="1"/>
</dbReference>
<keyword evidence="2" id="KW-0012">Acyltransferase</keyword>
<dbReference type="SUPFAM" id="SSF55729">
    <property type="entry name" value="Acyl-CoA N-acyltransferases (Nat)"/>
    <property type="match status" value="1"/>
</dbReference>
<dbReference type="PANTHER" id="PTHR31435:SF10">
    <property type="entry name" value="BSR4717 PROTEIN"/>
    <property type="match status" value="1"/>
</dbReference>
<proteinExistence type="predicted"/>
<dbReference type="InterPro" id="IPR016181">
    <property type="entry name" value="Acyl_CoA_acyltransferase"/>
</dbReference>
<dbReference type="Proteomes" id="UP001493487">
    <property type="component" value="Unassembled WGS sequence"/>
</dbReference>
<keyword evidence="2" id="KW-0808">Transferase</keyword>
<dbReference type="GO" id="GO:0016746">
    <property type="term" value="F:acyltransferase activity"/>
    <property type="evidence" value="ECO:0007669"/>
    <property type="project" value="UniProtKB-KW"/>
</dbReference>